<dbReference type="SUPFAM" id="SSF64518">
    <property type="entry name" value="Phase 1 flagellin"/>
    <property type="match status" value="1"/>
</dbReference>
<sequence length="335" mass="34990">MTMNSVQTNIGAMVALQSLNRTNEEMAATQKRISTGFRVADAKDDGAAYAVAQRVRGDIAGLSAANEQLGSTKGLLETTMGALNEASKNLTKIRETLTKLSSDTLSSSDRETYTKDFENLVNQTNRALGDASYNGRSLLGSQDSNKSASSAAVNTGVVRNERGNTLNITGVDAATLTFDTRVATGGRDIAGTFENPTSFVFNGGAAMTSEQARVMLGNGDASATGPLQDTIAAYADEANFGGGAAASNIKTFATVETALNTALSKFGADSRDIDGALSTNRQKMDSMESGLGSLVDADLAKESARLQALQIRQQLGTQSLSIANQAPQALLSLFR</sequence>
<evidence type="ECO:0000256" key="2">
    <source>
        <dbReference type="ARBA" id="ARBA00023143"/>
    </source>
</evidence>
<gene>
    <name evidence="6" type="ORF">R9Z33_12720</name>
</gene>
<dbReference type="Pfam" id="PF00700">
    <property type="entry name" value="Flagellin_C"/>
    <property type="match status" value="1"/>
</dbReference>
<feature type="domain" description="Flagellin C-terminal" evidence="5">
    <location>
        <begin position="257"/>
        <end position="334"/>
    </location>
</feature>
<comment type="similarity">
    <text evidence="1 3">Belongs to the bacterial flagellin family.</text>
</comment>
<dbReference type="EMBL" id="CP137852">
    <property type="protein sequence ID" value="WPB82968.1"/>
    <property type="molecule type" value="Genomic_DNA"/>
</dbReference>
<evidence type="ECO:0000259" key="4">
    <source>
        <dbReference type="Pfam" id="PF00669"/>
    </source>
</evidence>
<keyword evidence="6" id="KW-0282">Flagellum</keyword>
<proteinExistence type="inferred from homology"/>
<comment type="function">
    <text evidence="3">Flagellin is the subunit protein which polymerizes to form the filaments of bacterial flagella.</text>
</comment>
<dbReference type="InterPro" id="IPR001492">
    <property type="entry name" value="Flagellin"/>
</dbReference>
<keyword evidence="6" id="KW-0966">Cell projection</keyword>
<dbReference type="PRINTS" id="PR00207">
    <property type="entry name" value="FLAGELLIN"/>
</dbReference>
<evidence type="ECO:0000256" key="3">
    <source>
        <dbReference type="RuleBase" id="RU362073"/>
    </source>
</evidence>
<dbReference type="Gene3D" id="1.20.1330.10">
    <property type="entry name" value="f41 fragment of flagellin, N-terminal domain"/>
    <property type="match status" value="1"/>
</dbReference>
<dbReference type="Proteomes" id="UP001305521">
    <property type="component" value="Chromosome"/>
</dbReference>
<evidence type="ECO:0000256" key="1">
    <source>
        <dbReference type="ARBA" id="ARBA00005709"/>
    </source>
</evidence>
<dbReference type="InterPro" id="IPR046358">
    <property type="entry name" value="Flagellin_C"/>
</dbReference>
<keyword evidence="2 3" id="KW-0975">Bacterial flagellum</keyword>
<comment type="subcellular location">
    <subcellularLocation>
        <location evidence="3">Secreted</location>
    </subcellularLocation>
    <subcellularLocation>
        <location evidence="3">Bacterial flagellum</location>
    </subcellularLocation>
</comment>
<keyword evidence="3" id="KW-0964">Secreted</keyword>
<evidence type="ECO:0000313" key="7">
    <source>
        <dbReference type="Proteomes" id="UP001305521"/>
    </source>
</evidence>
<dbReference type="PANTHER" id="PTHR42792">
    <property type="entry name" value="FLAGELLIN"/>
    <property type="match status" value="1"/>
</dbReference>
<accession>A0ABZ0PB92</accession>
<keyword evidence="6" id="KW-0969">Cilium</keyword>
<dbReference type="Pfam" id="PF00669">
    <property type="entry name" value="Flagellin_N"/>
    <property type="match status" value="1"/>
</dbReference>
<dbReference type="PANTHER" id="PTHR42792:SF2">
    <property type="entry name" value="FLAGELLIN"/>
    <property type="match status" value="1"/>
</dbReference>
<evidence type="ECO:0000259" key="5">
    <source>
        <dbReference type="Pfam" id="PF00700"/>
    </source>
</evidence>
<feature type="domain" description="Flagellin N-terminal" evidence="4">
    <location>
        <begin position="6"/>
        <end position="140"/>
    </location>
</feature>
<keyword evidence="7" id="KW-1185">Reference proteome</keyword>
<protein>
    <recommendedName>
        <fullName evidence="3">Flagellin</fullName>
    </recommendedName>
</protein>
<evidence type="ECO:0000313" key="6">
    <source>
        <dbReference type="EMBL" id="WPB82968.1"/>
    </source>
</evidence>
<dbReference type="InterPro" id="IPR001029">
    <property type="entry name" value="Flagellin_N"/>
</dbReference>
<reference evidence="6 7" key="1">
    <citation type="submission" date="2023-11" db="EMBL/GenBank/DDBJ databases">
        <title>Arctic aerobic anoxygenic photoheterotroph Sediminicoccus rosea KRV36 adapts its photosynthesis to long days of polar summer.</title>
        <authorList>
            <person name="Tomasch J."/>
            <person name="Kopejtka K."/>
            <person name="Bily T."/>
            <person name="Gardiner A.T."/>
            <person name="Gardian Z."/>
            <person name="Shivaramu S."/>
            <person name="Koblizek M."/>
            <person name="Engelhardt F."/>
            <person name="Kaftan D."/>
        </authorList>
    </citation>
    <scope>NUCLEOTIDE SEQUENCE [LARGE SCALE GENOMIC DNA]</scope>
    <source>
        <strain evidence="6 7">R-30</strain>
    </source>
</reference>
<organism evidence="6 7">
    <name type="scientific">Sediminicoccus rosea</name>
    <dbReference type="NCBI Taxonomy" id="1225128"/>
    <lineage>
        <taxon>Bacteria</taxon>
        <taxon>Pseudomonadati</taxon>
        <taxon>Pseudomonadota</taxon>
        <taxon>Alphaproteobacteria</taxon>
        <taxon>Acetobacterales</taxon>
        <taxon>Roseomonadaceae</taxon>
        <taxon>Sediminicoccus</taxon>
    </lineage>
</organism>
<name>A0ABZ0PB92_9PROT</name>
<dbReference type="RefSeq" id="WP_318646949.1">
    <property type="nucleotide sequence ID" value="NZ_CP137852.1"/>
</dbReference>